<dbReference type="KEGG" id="pacr:FXN63_04825"/>
<reference evidence="6 7" key="1">
    <citation type="submission" date="2019-08" db="EMBL/GenBank/DDBJ databases">
        <title>Amphibian skin-associated Pigmentiphaga: genome sequence and occurrence across geography and hosts.</title>
        <authorList>
            <person name="Bletz M.C."/>
            <person name="Bunk B."/>
            <person name="Sproeer C."/>
            <person name="Biwer P."/>
            <person name="Reiter S."/>
            <person name="Rabemananjara F.C.E."/>
            <person name="Schulz S."/>
            <person name="Overmann J."/>
            <person name="Vences M."/>
        </authorList>
    </citation>
    <scope>NUCLEOTIDE SEQUENCE [LARGE SCALE GENOMIC DNA]</scope>
    <source>
        <strain evidence="6 7">Mada1488</strain>
    </source>
</reference>
<dbReference type="PIRSF" id="PIRSF006470">
    <property type="entry name" value="DctB"/>
    <property type="match status" value="1"/>
</dbReference>
<organism evidence="6 7">
    <name type="scientific">Pigmentiphaga aceris</name>
    <dbReference type="NCBI Taxonomy" id="1940612"/>
    <lineage>
        <taxon>Bacteria</taxon>
        <taxon>Pseudomonadati</taxon>
        <taxon>Pseudomonadota</taxon>
        <taxon>Betaproteobacteria</taxon>
        <taxon>Burkholderiales</taxon>
        <taxon>Alcaligenaceae</taxon>
        <taxon>Pigmentiphaga</taxon>
    </lineage>
</organism>
<dbReference type="CDD" id="cd13603">
    <property type="entry name" value="PBP2_TRAP_Siap_TeaA_like"/>
    <property type="match status" value="1"/>
</dbReference>
<dbReference type="PANTHER" id="PTHR33376:SF4">
    <property type="entry name" value="SIALIC ACID-BINDING PERIPLASMIC PROTEIN SIAP"/>
    <property type="match status" value="1"/>
</dbReference>
<dbReference type="EMBL" id="CP043046">
    <property type="protein sequence ID" value="QEI05233.1"/>
    <property type="molecule type" value="Genomic_DNA"/>
</dbReference>
<dbReference type="GO" id="GO:0055085">
    <property type="term" value="P:transmembrane transport"/>
    <property type="evidence" value="ECO:0007669"/>
    <property type="project" value="InterPro"/>
</dbReference>
<evidence type="ECO:0000256" key="3">
    <source>
        <dbReference type="ARBA" id="ARBA00022448"/>
    </source>
</evidence>
<dbReference type="InterPro" id="IPR004682">
    <property type="entry name" value="TRAP_DctP"/>
</dbReference>
<evidence type="ECO:0000313" key="6">
    <source>
        <dbReference type="EMBL" id="QEI05233.1"/>
    </source>
</evidence>
<dbReference type="Pfam" id="PF03480">
    <property type="entry name" value="DctP"/>
    <property type="match status" value="1"/>
</dbReference>
<evidence type="ECO:0000256" key="5">
    <source>
        <dbReference type="SAM" id="SignalP"/>
    </source>
</evidence>
<dbReference type="AlphaFoldDB" id="A0A5C0AV61"/>
<keyword evidence="7" id="KW-1185">Reference proteome</keyword>
<accession>A0A5C0AV61</accession>
<dbReference type="GO" id="GO:0030288">
    <property type="term" value="C:outer membrane-bounded periplasmic space"/>
    <property type="evidence" value="ECO:0007669"/>
    <property type="project" value="InterPro"/>
</dbReference>
<comment type="subcellular location">
    <subcellularLocation>
        <location evidence="1">Cell envelope</location>
    </subcellularLocation>
</comment>
<feature type="signal peptide" evidence="5">
    <location>
        <begin position="1"/>
        <end position="23"/>
    </location>
</feature>
<dbReference type="OrthoDB" id="9794826at2"/>
<dbReference type="InterPro" id="IPR038404">
    <property type="entry name" value="TRAP_DctP_sf"/>
</dbReference>
<proteinExistence type="inferred from homology"/>
<feature type="chain" id="PRO_5023052741" evidence="5">
    <location>
        <begin position="24"/>
        <end position="328"/>
    </location>
</feature>
<dbReference type="NCBIfam" id="TIGR00787">
    <property type="entry name" value="dctP"/>
    <property type="match status" value="1"/>
</dbReference>
<evidence type="ECO:0000256" key="2">
    <source>
        <dbReference type="ARBA" id="ARBA00009023"/>
    </source>
</evidence>
<evidence type="ECO:0000256" key="1">
    <source>
        <dbReference type="ARBA" id="ARBA00004196"/>
    </source>
</evidence>
<evidence type="ECO:0000256" key="4">
    <source>
        <dbReference type="ARBA" id="ARBA00022729"/>
    </source>
</evidence>
<comment type="similarity">
    <text evidence="2">Belongs to the bacterial solute-binding protein 7 family.</text>
</comment>
<keyword evidence="4 5" id="KW-0732">Signal</keyword>
<name>A0A5C0AV61_9BURK</name>
<dbReference type="Gene3D" id="3.40.190.170">
    <property type="entry name" value="Bacterial extracellular solute-binding protein, family 7"/>
    <property type="match status" value="1"/>
</dbReference>
<evidence type="ECO:0000313" key="7">
    <source>
        <dbReference type="Proteomes" id="UP000325161"/>
    </source>
</evidence>
<protein>
    <submittedName>
        <fullName evidence="6">TRAP transporter substrate-binding protein</fullName>
    </submittedName>
</protein>
<dbReference type="RefSeq" id="WP_148813343.1">
    <property type="nucleotide sequence ID" value="NZ_CP043046.1"/>
</dbReference>
<dbReference type="NCBIfam" id="NF037995">
    <property type="entry name" value="TRAP_S1"/>
    <property type="match status" value="1"/>
</dbReference>
<dbReference type="InterPro" id="IPR018389">
    <property type="entry name" value="DctP_fam"/>
</dbReference>
<gene>
    <name evidence="6" type="ORF">FXN63_04825</name>
</gene>
<sequence length="328" mass="35213">MKRFTQLAGIVTLALCAATSASAQTKLTLGHGAALDNPRHLASVAFAKRVAELTNNEIQIQVAGSAQLGDDQALLTGNRTGSIQMSANSQGQVSSVVPEINAIGMPFLFDSPEHAWKVIDDPKVFDILKSRFDAKGLILLGLMDNGIRHVSNNKRPVNAAADLKGMKVRTPADPVTVDIFQGLGAETQQIKFSELYIALQQGVVDGQENPLVNIAASKLYEVQKFLSLTGHKYETNPLIMSKTAWTKLTEPQRQALSTAAKEAVAIQRKMMRESEVKAEADIRAAGVQINKVDPAGLRAATAPVVEKWRNGGIAPMVKQIEASAIAAR</sequence>
<dbReference type="PANTHER" id="PTHR33376">
    <property type="match status" value="1"/>
</dbReference>
<dbReference type="Proteomes" id="UP000325161">
    <property type="component" value="Chromosome"/>
</dbReference>
<keyword evidence="3" id="KW-0813">Transport</keyword>